<evidence type="ECO:0000256" key="7">
    <source>
        <dbReference type="ARBA" id="ARBA00022989"/>
    </source>
</evidence>
<comment type="similarity">
    <text evidence="2 10">Belongs to the binding-protein-dependent transport system permease family. CysTW subfamily.</text>
</comment>
<evidence type="ECO:0000256" key="6">
    <source>
        <dbReference type="ARBA" id="ARBA00022692"/>
    </source>
</evidence>
<keyword evidence="7 9" id="KW-1133">Transmembrane helix</keyword>
<feature type="transmembrane region" description="Helical" evidence="9">
    <location>
        <begin position="247"/>
        <end position="266"/>
    </location>
</feature>
<dbReference type="PANTHER" id="PTHR30183">
    <property type="entry name" value="MOLYBDENUM TRANSPORT SYSTEM PERMEASE PROTEIN MODB"/>
    <property type="match status" value="1"/>
</dbReference>
<evidence type="ECO:0000256" key="10">
    <source>
        <dbReference type="RuleBase" id="RU365097"/>
    </source>
</evidence>
<sequence length="282" mass="29352">MRRRPPGPPRGRQGAAPLGVPGWVVALGAVGAAFVLLPLLAVVLRVNWAEFVPLVTSRSSLDALGLSLRTSLTATVLCVIVGVPMAVMLARTDFWGQRVLRSLVLLPLVLPPVVGGIALLYTFGRRGLLGQSFEALGVSIAFSTTAVVLAQTFVALPFLVLSLEGALRSVGTRFEAVGATLGARPTTVLRRITLPLVLPAVLSGAVLSFARALGEFGATLTFAGSLQGVTRTLPLEIYLQRESDPDAAVALSLVLVVVAVIVVAVAHRVGESSGRRLRGSGS</sequence>
<keyword evidence="4 10" id="KW-1003">Cell membrane</keyword>
<dbReference type="NCBIfam" id="TIGR01581">
    <property type="entry name" value="Mo_ABC_porter"/>
    <property type="match status" value="1"/>
</dbReference>
<reference evidence="12 13" key="1">
    <citation type="submission" date="2018-12" db="EMBL/GenBank/DDBJ databases">
        <authorList>
            <person name="Li F."/>
        </authorList>
    </citation>
    <scope>NUCLEOTIDE SEQUENCE [LARGE SCALE GENOMIC DNA]</scope>
    <source>
        <strain evidence="12 13">EGI 6500705</strain>
    </source>
</reference>
<feature type="transmembrane region" description="Helical" evidence="9">
    <location>
        <begin position="192"/>
        <end position="213"/>
    </location>
</feature>
<dbReference type="GO" id="GO:0015098">
    <property type="term" value="F:molybdate ion transmembrane transporter activity"/>
    <property type="evidence" value="ECO:0007669"/>
    <property type="project" value="UniProtKB-UniRule"/>
</dbReference>
<dbReference type="InterPro" id="IPR006469">
    <property type="entry name" value="NifC_ABC_porter"/>
</dbReference>
<evidence type="ECO:0000256" key="2">
    <source>
        <dbReference type="ARBA" id="ARBA00007069"/>
    </source>
</evidence>
<evidence type="ECO:0000256" key="4">
    <source>
        <dbReference type="ARBA" id="ARBA00022475"/>
    </source>
</evidence>
<dbReference type="AlphaFoldDB" id="A0A433JWR1"/>
<gene>
    <name evidence="12" type="primary">modB</name>
    <name evidence="12" type="ORF">ELQ94_00855</name>
</gene>
<protein>
    <recommendedName>
        <fullName evidence="10">Molybdenum transport system permease</fullName>
    </recommendedName>
</protein>
<dbReference type="GO" id="GO:0005886">
    <property type="term" value="C:plasma membrane"/>
    <property type="evidence" value="ECO:0007669"/>
    <property type="project" value="UniProtKB-SubCell"/>
</dbReference>
<comment type="subcellular location">
    <subcellularLocation>
        <location evidence="1 9">Cell membrane</location>
        <topology evidence="1 9">Multi-pass membrane protein</topology>
    </subcellularLocation>
</comment>
<keyword evidence="3 9" id="KW-0813">Transport</keyword>
<accession>A0A433JWR1</accession>
<dbReference type="PROSITE" id="PS50928">
    <property type="entry name" value="ABC_TM1"/>
    <property type="match status" value="1"/>
</dbReference>
<dbReference type="EMBL" id="RZGZ01000001">
    <property type="protein sequence ID" value="RUR03632.1"/>
    <property type="molecule type" value="Genomic_DNA"/>
</dbReference>
<dbReference type="Proteomes" id="UP000274909">
    <property type="component" value="Unassembled WGS sequence"/>
</dbReference>
<comment type="function">
    <text evidence="10">Part of the binding-protein-dependent transport system for molybdenum; probably responsible for the translocation of the substrate across the membrane.</text>
</comment>
<dbReference type="Gene3D" id="1.10.3720.10">
    <property type="entry name" value="MetI-like"/>
    <property type="match status" value="1"/>
</dbReference>
<evidence type="ECO:0000256" key="9">
    <source>
        <dbReference type="RuleBase" id="RU363032"/>
    </source>
</evidence>
<comment type="caution">
    <text evidence="12">The sequence shown here is derived from an EMBL/GenBank/DDBJ whole genome shotgun (WGS) entry which is preliminary data.</text>
</comment>
<evidence type="ECO:0000256" key="1">
    <source>
        <dbReference type="ARBA" id="ARBA00004651"/>
    </source>
</evidence>
<dbReference type="NCBIfam" id="TIGR02141">
    <property type="entry name" value="modB_ABC"/>
    <property type="match status" value="1"/>
</dbReference>
<evidence type="ECO:0000256" key="5">
    <source>
        <dbReference type="ARBA" id="ARBA00022505"/>
    </source>
</evidence>
<evidence type="ECO:0000313" key="13">
    <source>
        <dbReference type="Proteomes" id="UP000274909"/>
    </source>
</evidence>
<keyword evidence="8 9" id="KW-0472">Membrane</keyword>
<dbReference type="InterPro" id="IPR011867">
    <property type="entry name" value="ModB_ABC"/>
</dbReference>
<keyword evidence="5 10" id="KW-0500">Molybdenum</keyword>
<dbReference type="SUPFAM" id="SSF161098">
    <property type="entry name" value="MetI-like"/>
    <property type="match status" value="1"/>
</dbReference>
<evidence type="ECO:0000313" key="12">
    <source>
        <dbReference type="EMBL" id="RUR03632.1"/>
    </source>
</evidence>
<dbReference type="OrthoDB" id="9774448at2"/>
<feature type="transmembrane region" description="Helical" evidence="9">
    <location>
        <begin position="66"/>
        <end position="90"/>
    </location>
</feature>
<evidence type="ECO:0000259" key="11">
    <source>
        <dbReference type="PROSITE" id="PS50928"/>
    </source>
</evidence>
<dbReference type="RefSeq" id="WP_127047218.1">
    <property type="nucleotide sequence ID" value="NZ_RZGZ01000001.1"/>
</dbReference>
<proteinExistence type="inferred from homology"/>
<dbReference type="CDD" id="cd06261">
    <property type="entry name" value="TM_PBP2"/>
    <property type="match status" value="1"/>
</dbReference>
<dbReference type="InterPro" id="IPR000515">
    <property type="entry name" value="MetI-like"/>
</dbReference>
<dbReference type="InterPro" id="IPR035906">
    <property type="entry name" value="MetI-like_sf"/>
</dbReference>
<organism evidence="12 13">
    <name type="scientific">Labedella endophytica</name>
    <dbReference type="NCBI Taxonomy" id="1523160"/>
    <lineage>
        <taxon>Bacteria</taxon>
        <taxon>Bacillati</taxon>
        <taxon>Actinomycetota</taxon>
        <taxon>Actinomycetes</taxon>
        <taxon>Micrococcales</taxon>
        <taxon>Microbacteriaceae</taxon>
        <taxon>Labedella</taxon>
    </lineage>
</organism>
<evidence type="ECO:0000256" key="3">
    <source>
        <dbReference type="ARBA" id="ARBA00022448"/>
    </source>
</evidence>
<name>A0A433JWR1_9MICO</name>
<feature type="transmembrane region" description="Helical" evidence="9">
    <location>
        <begin position="20"/>
        <end position="46"/>
    </location>
</feature>
<feature type="transmembrane region" description="Helical" evidence="9">
    <location>
        <begin position="102"/>
        <end position="123"/>
    </location>
</feature>
<feature type="transmembrane region" description="Helical" evidence="9">
    <location>
        <begin position="135"/>
        <end position="163"/>
    </location>
</feature>
<keyword evidence="13" id="KW-1185">Reference proteome</keyword>
<evidence type="ECO:0000256" key="8">
    <source>
        <dbReference type="ARBA" id="ARBA00023136"/>
    </source>
</evidence>
<keyword evidence="6 9" id="KW-0812">Transmembrane</keyword>
<feature type="domain" description="ABC transmembrane type-1" evidence="11">
    <location>
        <begin position="64"/>
        <end position="266"/>
    </location>
</feature>
<dbReference type="Pfam" id="PF00528">
    <property type="entry name" value="BPD_transp_1"/>
    <property type="match status" value="1"/>
</dbReference>
<dbReference type="PANTHER" id="PTHR30183:SF3">
    <property type="entry name" value="MOLYBDENUM TRANSPORT SYSTEM PERMEASE PROTEIN MODB"/>
    <property type="match status" value="1"/>
</dbReference>